<accession>A0A9Q3BS52</accession>
<dbReference type="EMBL" id="AVOT02002388">
    <property type="protein sequence ID" value="MBW0470180.1"/>
    <property type="molecule type" value="Genomic_DNA"/>
</dbReference>
<name>A0A9Q3BS52_9BASI</name>
<keyword evidence="2" id="KW-1185">Reference proteome</keyword>
<proteinExistence type="predicted"/>
<dbReference type="AlphaFoldDB" id="A0A9Q3BS52"/>
<organism evidence="1 2">
    <name type="scientific">Austropuccinia psidii MF-1</name>
    <dbReference type="NCBI Taxonomy" id="1389203"/>
    <lineage>
        <taxon>Eukaryota</taxon>
        <taxon>Fungi</taxon>
        <taxon>Dikarya</taxon>
        <taxon>Basidiomycota</taxon>
        <taxon>Pucciniomycotina</taxon>
        <taxon>Pucciniomycetes</taxon>
        <taxon>Pucciniales</taxon>
        <taxon>Sphaerophragmiaceae</taxon>
        <taxon>Austropuccinia</taxon>
    </lineage>
</organism>
<reference evidence="1" key="1">
    <citation type="submission" date="2021-03" db="EMBL/GenBank/DDBJ databases">
        <title>Draft genome sequence of rust myrtle Austropuccinia psidii MF-1, a brazilian biotype.</title>
        <authorList>
            <person name="Quecine M.C."/>
            <person name="Pachon D.M.R."/>
            <person name="Bonatelli M.L."/>
            <person name="Correr F.H."/>
            <person name="Franceschini L.M."/>
            <person name="Leite T.F."/>
            <person name="Margarido G.R.A."/>
            <person name="Almeida C.A."/>
            <person name="Ferrarezi J.A."/>
            <person name="Labate C.A."/>
        </authorList>
    </citation>
    <scope>NUCLEOTIDE SEQUENCE</scope>
    <source>
        <strain evidence="1">MF-1</strain>
    </source>
</reference>
<protein>
    <submittedName>
        <fullName evidence="1">Uncharacterized protein</fullName>
    </submittedName>
</protein>
<comment type="caution">
    <text evidence="1">The sequence shown here is derived from an EMBL/GenBank/DDBJ whole genome shotgun (WGS) entry which is preliminary data.</text>
</comment>
<gene>
    <name evidence="1" type="ORF">O181_009895</name>
</gene>
<evidence type="ECO:0000313" key="2">
    <source>
        <dbReference type="Proteomes" id="UP000765509"/>
    </source>
</evidence>
<sequence>MGIYNHPGWFMAPRRTSCFLLAYVDATKKRYEQEGVFSSRQDQNKSNPLTSTVINLSKNTAQCPTILAN</sequence>
<evidence type="ECO:0000313" key="1">
    <source>
        <dbReference type="EMBL" id="MBW0470180.1"/>
    </source>
</evidence>
<dbReference type="Proteomes" id="UP000765509">
    <property type="component" value="Unassembled WGS sequence"/>
</dbReference>